<comment type="domain">
    <text evidence="12">The clip domain consists of 35-55 residues which are 'knitted' together usually by 3 conserved disulfide bonds forming a clip-like compact structure.</text>
</comment>
<evidence type="ECO:0000256" key="12">
    <source>
        <dbReference type="RuleBase" id="RU366078"/>
    </source>
</evidence>
<proteinExistence type="inferred from homology"/>
<keyword evidence="12" id="KW-0964">Secreted</keyword>
<evidence type="ECO:0000256" key="10">
    <source>
        <dbReference type="ARBA" id="ARBA00024195"/>
    </source>
</evidence>
<evidence type="ECO:0000256" key="5">
    <source>
        <dbReference type="ARBA" id="ARBA00022825"/>
    </source>
</evidence>
<dbReference type="SMART" id="SM00680">
    <property type="entry name" value="CLIP"/>
    <property type="match status" value="1"/>
</dbReference>
<dbReference type="FunFam" id="2.40.10.10:FF:000028">
    <property type="entry name" value="Serine protease easter"/>
    <property type="match status" value="1"/>
</dbReference>
<dbReference type="GO" id="GO:0045087">
    <property type="term" value="P:innate immune response"/>
    <property type="evidence" value="ECO:0007669"/>
    <property type="project" value="EnsemblMetazoa"/>
</dbReference>
<evidence type="ECO:0000259" key="14">
    <source>
        <dbReference type="PROSITE" id="PS51888"/>
    </source>
</evidence>
<dbReference type="OrthoDB" id="9028152at2759"/>
<keyword evidence="9" id="KW-0325">Glycoprotein</keyword>
<dbReference type="PRINTS" id="PR00722">
    <property type="entry name" value="CHYMOTRYPSIN"/>
</dbReference>
<dbReference type="PROSITE" id="PS00135">
    <property type="entry name" value="TRYPSIN_SER"/>
    <property type="match status" value="1"/>
</dbReference>
<dbReference type="InterPro" id="IPR038565">
    <property type="entry name" value="CLIP_sf"/>
</dbReference>
<dbReference type="eggNOG" id="KOG3627">
    <property type="taxonomic scope" value="Eukaryota"/>
</dbReference>
<keyword evidence="6" id="KW-0106">Calcium</keyword>
<dbReference type="PANTHER" id="PTHR24256">
    <property type="entry name" value="TRYPTASE-RELATED"/>
    <property type="match status" value="1"/>
</dbReference>
<evidence type="ECO:0000256" key="9">
    <source>
        <dbReference type="ARBA" id="ARBA00023180"/>
    </source>
</evidence>
<dbReference type="GO" id="GO:0050829">
    <property type="term" value="P:defense response to Gram-negative bacterium"/>
    <property type="evidence" value="ECO:0007669"/>
    <property type="project" value="EnsemblMetazoa"/>
</dbReference>
<dbReference type="GO" id="GO:0002804">
    <property type="term" value="P:positive regulation of antifungal peptide production"/>
    <property type="evidence" value="ECO:0007669"/>
    <property type="project" value="EnsemblMetazoa"/>
</dbReference>
<dbReference type="GO" id="GO:0006508">
    <property type="term" value="P:proteolysis"/>
    <property type="evidence" value="ECO:0007669"/>
    <property type="project" value="UniProtKB-KW"/>
</dbReference>
<keyword evidence="7" id="KW-0865">Zymogen</keyword>
<dbReference type="InterPro" id="IPR018114">
    <property type="entry name" value="TRYPSIN_HIS"/>
</dbReference>
<evidence type="ECO:0000256" key="7">
    <source>
        <dbReference type="ARBA" id="ARBA00023145"/>
    </source>
</evidence>
<dbReference type="HOGENOM" id="CLU_006842_0_3_1"/>
<evidence type="ECO:0000256" key="1">
    <source>
        <dbReference type="ARBA" id="ARBA00022670"/>
    </source>
</evidence>
<dbReference type="PROSITE" id="PS50240">
    <property type="entry name" value="TRYPSIN_DOM"/>
    <property type="match status" value="1"/>
</dbReference>
<keyword evidence="8" id="KW-1015">Disulfide bond</keyword>
<gene>
    <name evidence="15" type="primary">Dwil\GK13188</name>
    <name evidence="15" type="ORF">Dwil_GK13188</name>
</gene>
<keyword evidence="2" id="KW-0479">Metal-binding</keyword>
<evidence type="ECO:0000259" key="13">
    <source>
        <dbReference type="PROSITE" id="PS50240"/>
    </source>
</evidence>
<dbReference type="PROSITE" id="PS00134">
    <property type="entry name" value="TRYPSIN_HIS"/>
    <property type="match status" value="1"/>
</dbReference>
<evidence type="ECO:0000256" key="3">
    <source>
        <dbReference type="ARBA" id="ARBA00022729"/>
    </source>
</evidence>
<sequence length="390" mass="42833">MLVLVLLGAVLQLRLADAVAVTFGNCTPKGSSERGVCIHINNCPTLLGILNSNQTPDAERQLLSDSQCGLDNTRTGLVNRILVCCLPSQMKEKDLVTDTTSANDGNGNILPSIGTCGVMFANRIIGGVDTQLWEFPWMVLLQYKRAINGDLTFNCGGALINSRYVLTAGHCLASQKLEKNGLELHSVRLGEYDTTNDPDCVTEKNGKTTCAPNHIDIEIDEHIIHESYMPNSIDQMNDIGLLRLKKSVSYTDYIKPICLPIDDEFRNNAFESYAMDISGWGKTKDNNPSAKKQKATVDVWNLGRCQDKYRSYQMHLNNTQLCAGGKLEIDTCGGDSGGPLMVPINKNKQEIFYAAGITSYGPEPCGLQGWPGVYTRTAAFVDWIQQKLKA</sequence>
<feature type="domain" description="Clip" evidence="14">
    <location>
        <begin position="25"/>
        <end position="85"/>
    </location>
</feature>
<name>B4NLG1_DROWI</name>
<dbReference type="InterPro" id="IPR001254">
    <property type="entry name" value="Trypsin_dom"/>
</dbReference>
<evidence type="ECO:0000256" key="4">
    <source>
        <dbReference type="ARBA" id="ARBA00022801"/>
    </source>
</evidence>
<dbReference type="InterPro" id="IPR009003">
    <property type="entry name" value="Peptidase_S1_PA"/>
</dbReference>
<dbReference type="GO" id="GO:0006965">
    <property type="term" value="P:positive regulation of biosynthetic process of antibacterial peptides active against Gram-positive bacteria"/>
    <property type="evidence" value="ECO:0007669"/>
    <property type="project" value="EnsemblMetazoa"/>
</dbReference>
<keyword evidence="3 12" id="KW-0732">Signal</keyword>
<feature type="domain" description="Peptidase S1" evidence="13">
    <location>
        <begin position="124"/>
        <end position="389"/>
    </location>
</feature>
<feature type="chain" id="PRO_5023972429" description="CLIP domain-containing serine protease" evidence="12">
    <location>
        <begin position="19"/>
        <end position="390"/>
    </location>
</feature>
<dbReference type="SMR" id="B4NLG1"/>
<dbReference type="PROSITE" id="PS51888">
    <property type="entry name" value="CLIP"/>
    <property type="match status" value="1"/>
</dbReference>
<dbReference type="InParanoid" id="B4NLG1"/>
<dbReference type="InterPro" id="IPR001314">
    <property type="entry name" value="Peptidase_S1A"/>
</dbReference>
<dbReference type="InterPro" id="IPR022700">
    <property type="entry name" value="CLIP"/>
</dbReference>
<evidence type="ECO:0000256" key="6">
    <source>
        <dbReference type="ARBA" id="ARBA00022837"/>
    </source>
</evidence>
<dbReference type="Gene3D" id="3.30.1640.30">
    <property type="match status" value="1"/>
</dbReference>
<dbReference type="GO" id="GO:0160032">
    <property type="term" value="P:Toll receptor ligand protein activation cascade"/>
    <property type="evidence" value="ECO:0007669"/>
    <property type="project" value="EnsemblMetazoa"/>
</dbReference>
<feature type="signal peptide" evidence="12">
    <location>
        <begin position="1"/>
        <end position="18"/>
    </location>
</feature>
<evidence type="ECO:0000313" key="16">
    <source>
        <dbReference type="Proteomes" id="UP000007798"/>
    </source>
</evidence>
<dbReference type="Pfam" id="PF12032">
    <property type="entry name" value="CLIP"/>
    <property type="match status" value="1"/>
</dbReference>
<keyword evidence="5 11" id="KW-0720">Serine protease</keyword>
<dbReference type="FunCoup" id="B4NLG1">
    <property type="interactions" value="84"/>
</dbReference>
<dbReference type="STRING" id="7260.B4NLG1"/>
<dbReference type="CDD" id="cd00190">
    <property type="entry name" value="Tryp_SPc"/>
    <property type="match status" value="1"/>
</dbReference>
<dbReference type="Pfam" id="PF00089">
    <property type="entry name" value="Trypsin"/>
    <property type="match status" value="1"/>
</dbReference>
<accession>B4NLG1</accession>
<dbReference type="SUPFAM" id="SSF50494">
    <property type="entry name" value="Trypsin-like serine proteases"/>
    <property type="match status" value="1"/>
</dbReference>
<protein>
    <recommendedName>
        <fullName evidence="12">CLIP domain-containing serine protease</fullName>
        <ecNumber evidence="11">3.4.21.-</ecNumber>
    </recommendedName>
</protein>
<dbReference type="EC" id="3.4.21.-" evidence="11"/>
<evidence type="ECO:0000256" key="8">
    <source>
        <dbReference type="ARBA" id="ARBA00023157"/>
    </source>
</evidence>
<dbReference type="GO" id="GO:0046872">
    <property type="term" value="F:metal ion binding"/>
    <property type="evidence" value="ECO:0007669"/>
    <property type="project" value="UniProtKB-KW"/>
</dbReference>
<dbReference type="GO" id="GO:0050832">
    <property type="term" value="P:defense response to fungus"/>
    <property type="evidence" value="ECO:0007669"/>
    <property type="project" value="EnsemblMetazoa"/>
</dbReference>
<dbReference type="KEGG" id="dwi:6650642"/>
<comment type="subcellular location">
    <subcellularLocation>
        <location evidence="12">Secreted</location>
    </subcellularLocation>
</comment>
<evidence type="ECO:0000256" key="11">
    <source>
        <dbReference type="RuleBase" id="RU363034"/>
    </source>
</evidence>
<dbReference type="GO" id="GO:0005576">
    <property type="term" value="C:extracellular region"/>
    <property type="evidence" value="ECO:0007669"/>
    <property type="project" value="UniProtKB-SubCell"/>
</dbReference>
<dbReference type="AlphaFoldDB" id="B4NLG1"/>
<dbReference type="InterPro" id="IPR033116">
    <property type="entry name" value="TRYPSIN_SER"/>
</dbReference>
<comment type="similarity">
    <text evidence="10 12">Belongs to the peptidase S1 family. CLIP subfamily.</text>
</comment>
<dbReference type="EMBL" id="CH964272">
    <property type="protein sequence ID" value="EDW84364.2"/>
    <property type="molecule type" value="Genomic_DNA"/>
</dbReference>
<reference evidence="15 16" key="1">
    <citation type="journal article" date="2007" name="Nature">
        <title>Evolution of genes and genomes on the Drosophila phylogeny.</title>
        <authorList>
            <consortium name="Drosophila 12 Genomes Consortium"/>
            <person name="Clark A.G."/>
            <person name="Eisen M.B."/>
            <person name="Smith D.R."/>
            <person name="Bergman C.M."/>
            <person name="Oliver B."/>
            <person name="Markow T.A."/>
            <person name="Kaufman T.C."/>
            <person name="Kellis M."/>
            <person name="Gelbart W."/>
            <person name="Iyer V.N."/>
            <person name="Pollard D.A."/>
            <person name="Sackton T.B."/>
            <person name="Larracuente A.M."/>
            <person name="Singh N.D."/>
            <person name="Abad J.P."/>
            <person name="Abt D.N."/>
            <person name="Adryan B."/>
            <person name="Aguade M."/>
            <person name="Akashi H."/>
            <person name="Anderson W.W."/>
            <person name="Aquadro C.F."/>
            <person name="Ardell D.H."/>
            <person name="Arguello R."/>
            <person name="Artieri C.G."/>
            <person name="Barbash D.A."/>
            <person name="Barker D."/>
            <person name="Barsanti P."/>
            <person name="Batterham P."/>
            <person name="Batzoglou S."/>
            <person name="Begun D."/>
            <person name="Bhutkar A."/>
            <person name="Blanco E."/>
            <person name="Bosak S.A."/>
            <person name="Bradley R.K."/>
            <person name="Brand A.D."/>
            <person name="Brent M.R."/>
            <person name="Brooks A.N."/>
            <person name="Brown R.H."/>
            <person name="Butlin R.K."/>
            <person name="Caggese C."/>
            <person name="Calvi B.R."/>
            <person name="Bernardo de Carvalho A."/>
            <person name="Caspi A."/>
            <person name="Castrezana S."/>
            <person name="Celniker S.E."/>
            <person name="Chang J.L."/>
            <person name="Chapple C."/>
            <person name="Chatterji S."/>
            <person name="Chinwalla A."/>
            <person name="Civetta A."/>
            <person name="Clifton S.W."/>
            <person name="Comeron J.M."/>
            <person name="Costello J.C."/>
            <person name="Coyne J.A."/>
            <person name="Daub J."/>
            <person name="David R.G."/>
            <person name="Delcher A.L."/>
            <person name="Delehaunty K."/>
            <person name="Do C.B."/>
            <person name="Ebling H."/>
            <person name="Edwards K."/>
            <person name="Eickbush T."/>
            <person name="Evans J.D."/>
            <person name="Filipski A."/>
            <person name="Findeiss S."/>
            <person name="Freyhult E."/>
            <person name="Fulton L."/>
            <person name="Fulton R."/>
            <person name="Garcia A.C."/>
            <person name="Gardiner A."/>
            <person name="Garfield D.A."/>
            <person name="Garvin B.E."/>
            <person name="Gibson G."/>
            <person name="Gilbert D."/>
            <person name="Gnerre S."/>
            <person name="Godfrey J."/>
            <person name="Good R."/>
            <person name="Gotea V."/>
            <person name="Gravely B."/>
            <person name="Greenberg A.J."/>
            <person name="Griffiths-Jones S."/>
            <person name="Gross S."/>
            <person name="Guigo R."/>
            <person name="Gustafson E.A."/>
            <person name="Haerty W."/>
            <person name="Hahn M.W."/>
            <person name="Halligan D.L."/>
            <person name="Halpern A.L."/>
            <person name="Halter G.M."/>
            <person name="Han M.V."/>
            <person name="Heger A."/>
            <person name="Hillier L."/>
            <person name="Hinrichs A.S."/>
            <person name="Holmes I."/>
            <person name="Hoskins R.A."/>
            <person name="Hubisz M.J."/>
            <person name="Hultmark D."/>
            <person name="Huntley M.A."/>
            <person name="Jaffe D.B."/>
            <person name="Jagadeeshan S."/>
            <person name="Jeck W.R."/>
            <person name="Johnson J."/>
            <person name="Jones C.D."/>
            <person name="Jordan W.C."/>
            <person name="Karpen G.H."/>
            <person name="Kataoka E."/>
            <person name="Keightley P.D."/>
            <person name="Kheradpour P."/>
            <person name="Kirkness E.F."/>
            <person name="Koerich L.B."/>
            <person name="Kristiansen K."/>
            <person name="Kudrna D."/>
            <person name="Kulathinal R.J."/>
            <person name="Kumar S."/>
            <person name="Kwok R."/>
            <person name="Lander E."/>
            <person name="Langley C.H."/>
            <person name="Lapoint R."/>
            <person name="Lazzaro B.P."/>
            <person name="Lee S.J."/>
            <person name="Levesque L."/>
            <person name="Li R."/>
            <person name="Lin C.F."/>
            <person name="Lin M.F."/>
            <person name="Lindblad-Toh K."/>
            <person name="Llopart A."/>
            <person name="Long M."/>
            <person name="Low L."/>
            <person name="Lozovsky E."/>
            <person name="Lu J."/>
            <person name="Luo M."/>
            <person name="Machado C.A."/>
            <person name="Makalowski W."/>
            <person name="Marzo M."/>
            <person name="Matsuda M."/>
            <person name="Matzkin L."/>
            <person name="McAllister B."/>
            <person name="McBride C.S."/>
            <person name="McKernan B."/>
            <person name="McKernan K."/>
            <person name="Mendez-Lago M."/>
            <person name="Minx P."/>
            <person name="Mollenhauer M.U."/>
            <person name="Montooth K."/>
            <person name="Mount S.M."/>
            <person name="Mu X."/>
            <person name="Myers E."/>
            <person name="Negre B."/>
            <person name="Newfeld S."/>
            <person name="Nielsen R."/>
            <person name="Noor M.A."/>
            <person name="O'Grady P."/>
            <person name="Pachter L."/>
            <person name="Papaceit M."/>
            <person name="Parisi M.J."/>
            <person name="Parisi M."/>
            <person name="Parts L."/>
            <person name="Pedersen J.S."/>
            <person name="Pesole G."/>
            <person name="Phillippy A.M."/>
            <person name="Ponting C.P."/>
            <person name="Pop M."/>
            <person name="Porcelli D."/>
            <person name="Powell J.R."/>
            <person name="Prohaska S."/>
            <person name="Pruitt K."/>
            <person name="Puig M."/>
            <person name="Quesneville H."/>
            <person name="Ram K.R."/>
            <person name="Rand D."/>
            <person name="Rasmussen M.D."/>
            <person name="Reed L.K."/>
            <person name="Reenan R."/>
            <person name="Reily A."/>
            <person name="Remington K.A."/>
            <person name="Rieger T.T."/>
            <person name="Ritchie M.G."/>
            <person name="Robin C."/>
            <person name="Rogers Y.H."/>
            <person name="Rohde C."/>
            <person name="Rozas J."/>
            <person name="Rubenfield M.J."/>
            <person name="Ruiz A."/>
            <person name="Russo S."/>
            <person name="Salzberg S.L."/>
            <person name="Sanchez-Gracia A."/>
            <person name="Saranga D.J."/>
            <person name="Sato H."/>
            <person name="Schaeffer S.W."/>
            <person name="Schatz M.C."/>
            <person name="Schlenke T."/>
            <person name="Schwartz R."/>
            <person name="Segarra C."/>
            <person name="Singh R.S."/>
            <person name="Sirot L."/>
            <person name="Sirota M."/>
            <person name="Sisneros N.B."/>
            <person name="Smith C.D."/>
            <person name="Smith T.F."/>
            <person name="Spieth J."/>
            <person name="Stage D.E."/>
            <person name="Stark A."/>
            <person name="Stephan W."/>
            <person name="Strausberg R.L."/>
            <person name="Strempel S."/>
            <person name="Sturgill D."/>
            <person name="Sutton G."/>
            <person name="Sutton G.G."/>
            <person name="Tao W."/>
            <person name="Teichmann S."/>
            <person name="Tobari Y.N."/>
            <person name="Tomimura Y."/>
            <person name="Tsolas J.M."/>
            <person name="Valente V.L."/>
            <person name="Venter E."/>
            <person name="Venter J.C."/>
            <person name="Vicario S."/>
            <person name="Vieira F.G."/>
            <person name="Vilella A.J."/>
            <person name="Villasante A."/>
            <person name="Walenz B."/>
            <person name="Wang J."/>
            <person name="Wasserman M."/>
            <person name="Watts T."/>
            <person name="Wilson D."/>
            <person name="Wilson R.K."/>
            <person name="Wing R.A."/>
            <person name="Wolfner M.F."/>
            <person name="Wong A."/>
            <person name="Wong G.K."/>
            <person name="Wu C.I."/>
            <person name="Wu G."/>
            <person name="Yamamoto D."/>
            <person name="Yang H.P."/>
            <person name="Yang S.P."/>
            <person name="Yorke J.A."/>
            <person name="Yoshida K."/>
            <person name="Zdobnov E."/>
            <person name="Zhang P."/>
            <person name="Zhang Y."/>
            <person name="Zimin A.V."/>
            <person name="Baldwin J."/>
            <person name="Abdouelleil A."/>
            <person name="Abdulkadir J."/>
            <person name="Abebe A."/>
            <person name="Abera B."/>
            <person name="Abreu J."/>
            <person name="Acer S.C."/>
            <person name="Aftuck L."/>
            <person name="Alexander A."/>
            <person name="An P."/>
            <person name="Anderson E."/>
            <person name="Anderson S."/>
            <person name="Arachi H."/>
            <person name="Azer M."/>
            <person name="Bachantsang P."/>
            <person name="Barry A."/>
            <person name="Bayul T."/>
            <person name="Berlin A."/>
            <person name="Bessette D."/>
            <person name="Bloom T."/>
            <person name="Blye J."/>
            <person name="Boguslavskiy L."/>
            <person name="Bonnet C."/>
            <person name="Boukhgalter B."/>
            <person name="Bourzgui I."/>
            <person name="Brown A."/>
            <person name="Cahill P."/>
            <person name="Channer S."/>
            <person name="Cheshatsang Y."/>
            <person name="Chuda L."/>
            <person name="Citroen M."/>
            <person name="Collymore A."/>
            <person name="Cooke P."/>
            <person name="Costello M."/>
            <person name="D'Aco K."/>
            <person name="Daza R."/>
            <person name="De Haan G."/>
            <person name="DeGray S."/>
            <person name="DeMaso C."/>
            <person name="Dhargay N."/>
            <person name="Dooley K."/>
            <person name="Dooley E."/>
            <person name="Doricent M."/>
            <person name="Dorje P."/>
            <person name="Dorjee K."/>
            <person name="Dupes A."/>
            <person name="Elong R."/>
            <person name="Falk J."/>
            <person name="Farina A."/>
            <person name="Faro S."/>
            <person name="Ferguson D."/>
            <person name="Fisher S."/>
            <person name="Foley C.D."/>
            <person name="Franke A."/>
            <person name="Friedrich D."/>
            <person name="Gadbois L."/>
            <person name="Gearin G."/>
            <person name="Gearin C.R."/>
            <person name="Giannoukos G."/>
            <person name="Goode T."/>
            <person name="Graham J."/>
            <person name="Grandbois E."/>
            <person name="Grewal S."/>
            <person name="Gyaltsen K."/>
            <person name="Hafez N."/>
            <person name="Hagos B."/>
            <person name="Hall J."/>
            <person name="Henson C."/>
            <person name="Hollinger A."/>
            <person name="Honan T."/>
            <person name="Huard M.D."/>
            <person name="Hughes L."/>
            <person name="Hurhula B."/>
            <person name="Husby M.E."/>
            <person name="Kamat A."/>
            <person name="Kanga B."/>
            <person name="Kashin S."/>
            <person name="Khazanovich D."/>
            <person name="Kisner P."/>
            <person name="Lance K."/>
            <person name="Lara M."/>
            <person name="Lee W."/>
            <person name="Lennon N."/>
            <person name="Letendre F."/>
            <person name="LeVine R."/>
            <person name="Lipovsky A."/>
            <person name="Liu X."/>
            <person name="Liu J."/>
            <person name="Liu S."/>
            <person name="Lokyitsang T."/>
            <person name="Lokyitsang Y."/>
            <person name="Lubonja R."/>
            <person name="Lui A."/>
            <person name="MacDonald P."/>
            <person name="Magnisalis V."/>
            <person name="Maru K."/>
            <person name="Matthews C."/>
            <person name="McCusker W."/>
            <person name="McDonough S."/>
            <person name="Mehta T."/>
            <person name="Meldrim J."/>
            <person name="Meneus L."/>
            <person name="Mihai O."/>
            <person name="Mihalev A."/>
            <person name="Mihova T."/>
            <person name="Mittelman R."/>
            <person name="Mlenga V."/>
            <person name="Montmayeur A."/>
            <person name="Mulrain L."/>
            <person name="Navidi A."/>
            <person name="Naylor J."/>
            <person name="Negash T."/>
            <person name="Nguyen T."/>
            <person name="Nguyen N."/>
            <person name="Nicol R."/>
            <person name="Norbu C."/>
            <person name="Norbu N."/>
            <person name="Novod N."/>
            <person name="O'Neill B."/>
            <person name="Osman S."/>
            <person name="Markiewicz E."/>
            <person name="Oyono O.L."/>
            <person name="Patti C."/>
            <person name="Phunkhang P."/>
            <person name="Pierre F."/>
            <person name="Priest M."/>
            <person name="Raghuraman S."/>
            <person name="Rege F."/>
            <person name="Reyes R."/>
            <person name="Rise C."/>
            <person name="Rogov P."/>
            <person name="Ross K."/>
            <person name="Ryan E."/>
            <person name="Settipalli S."/>
            <person name="Shea T."/>
            <person name="Sherpa N."/>
            <person name="Shi L."/>
            <person name="Shih D."/>
            <person name="Sparrow T."/>
            <person name="Spaulding J."/>
            <person name="Stalker J."/>
            <person name="Stange-Thomann N."/>
            <person name="Stavropoulos S."/>
            <person name="Stone C."/>
            <person name="Strader C."/>
            <person name="Tesfaye S."/>
            <person name="Thomson T."/>
            <person name="Thoulutsang Y."/>
            <person name="Thoulutsang D."/>
            <person name="Topham K."/>
            <person name="Topping I."/>
            <person name="Tsamla T."/>
            <person name="Vassiliev H."/>
            <person name="Vo A."/>
            <person name="Wangchuk T."/>
            <person name="Wangdi T."/>
            <person name="Weiand M."/>
            <person name="Wilkinson J."/>
            <person name="Wilson A."/>
            <person name="Yadav S."/>
            <person name="Young G."/>
            <person name="Yu Q."/>
            <person name="Zembek L."/>
            <person name="Zhong D."/>
            <person name="Zimmer A."/>
            <person name="Zwirko Z."/>
            <person name="Jaffe D.B."/>
            <person name="Alvarez P."/>
            <person name="Brockman W."/>
            <person name="Butler J."/>
            <person name="Chin C."/>
            <person name="Gnerre S."/>
            <person name="Grabherr M."/>
            <person name="Kleber M."/>
            <person name="Mauceli E."/>
            <person name="MacCallum I."/>
        </authorList>
    </citation>
    <scope>NUCLEOTIDE SEQUENCE [LARGE SCALE GENOMIC DNA]</scope>
    <source>
        <strain evidence="16">Tucson 14030-0811.24</strain>
    </source>
</reference>
<dbReference type="SMART" id="SM00020">
    <property type="entry name" value="Tryp_SPc"/>
    <property type="match status" value="1"/>
</dbReference>
<dbReference type="InterPro" id="IPR051487">
    <property type="entry name" value="Ser/Thr_Proteases_Immune/Dev"/>
</dbReference>
<evidence type="ECO:0000256" key="2">
    <source>
        <dbReference type="ARBA" id="ARBA00022723"/>
    </source>
</evidence>
<organism evidence="15 16">
    <name type="scientific">Drosophila willistoni</name>
    <name type="common">Fruit fly</name>
    <dbReference type="NCBI Taxonomy" id="7260"/>
    <lineage>
        <taxon>Eukaryota</taxon>
        <taxon>Metazoa</taxon>
        <taxon>Ecdysozoa</taxon>
        <taxon>Arthropoda</taxon>
        <taxon>Hexapoda</taxon>
        <taxon>Insecta</taxon>
        <taxon>Pterygota</taxon>
        <taxon>Neoptera</taxon>
        <taxon>Endopterygota</taxon>
        <taxon>Diptera</taxon>
        <taxon>Brachycera</taxon>
        <taxon>Muscomorpha</taxon>
        <taxon>Ephydroidea</taxon>
        <taxon>Drosophilidae</taxon>
        <taxon>Drosophila</taxon>
        <taxon>Sophophora</taxon>
    </lineage>
</organism>
<keyword evidence="4 11" id="KW-0378">Hydrolase</keyword>
<dbReference type="InterPro" id="IPR043504">
    <property type="entry name" value="Peptidase_S1_PA_chymotrypsin"/>
</dbReference>
<keyword evidence="1 11" id="KW-0645">Protease</keyword>
<dbReference type="Proteomes" id="UP000007798">
    <property type="component" value="Unassembled WGS sequence"/>
</dbReference>
<dbReference type="MEROPS" id="S01.462"/>
<dbReference type="Gene3D" id="2.40.10.10">
    <property type="entry name" value="Trypsin-like serine proteases"/>
    <property type="match status" value="2"/>
</dbReference>
<dbReference type="GO" id="GO:0004252">
    <property type="term" value="F:serine-type endopeptidase activity"/>
    <property type="evidence" value="ECO:0007669"/>
    <property type="project" value="UniProtKB-UniRule"/>
</dbReference>
<dbReference type="FunFam" id="2.40.10.10:FF:000084">
    <property type="entry name" value="Serine protease easter"/>
    <property type="match status" value="1"/>
</dbReference>
<keyword evidence="16" id="KW-1185">Reference proteome</keyword>
<dbReference type="GO" id="GO:0050830">
    <property type="term" value="P:defense response to Gram-positive bacterium"/>
    <property type="evidence" value="ECO:0007669"/>
    <property type="project" value="EnsemblMetazoa"/>
</dbReference>
<evidence type="ECO:0000313" key="15">
    <source>
        <dbReference type="EMBL" id="EDW84364.2"/>
    </source>
</evidence>